<dbReference type="AlphaFoldDB" id="A0A150HCC9"/>
<sequence length="310" mass="33468">MSTITKIAFPDPDLLDDVRSRLSESARSALDLRVWSAEHPDSDPADLDAVILPYLGAEATVAKLDDINDLKLVQAQTTGYDVVNHLVGKVTVTTGAGAHAAATAELAVALVLARLRGLDEAARNQLTGTWDHQRRLSLADRKVTLLGVGGIGEEIRRRLEPFEVEITRVGSRAREDEHGTVYGNDDLAQILPNTEVLIIVTPLNEHTEGMVDAEFLAQLPDGALVCNVGRGKIVDTDALLAELESDRLHAALDVVDPEPLPEDHPLWKAPNTLIAPHVGGNTSAFFPRILGILTEQLERIAAGEEPLNKV</sequence>
<dbReference type="EC" id="1.1.1.79" evidence="4"/>
<proteinExistence type="predicted"/>
<accession>A0A150HCC9</accession>
<keyword evidence="1 4" id="KW-0560">Oxidoreductase</keyword>
<dbReference type="Proteomes" id="UP000243589">
    <property type="component" value="Unassembled WGS sequence"/>
</dbReference>
<dbReference type="Gene3D" id="3.40.50.720">
    <property type="entry name" value="NAD(P)-binding Rossmann-like Domain"/>
    <property type="match status" value="2"/>
</dbReference>
<dbReference type="Pfam" id="PF02826">
    <property type="entry name" value="2-Hacid_dh_C"/>
    <property type="match status" value="1"/>
</dbReference>
<keyword evidence="2" id="KW-0520">NAD</keyword>
<evidence type="ECO:0000313" key="4">
    <source>
        <dbReference type="EMBL" id="KXZ59624.1"/>
    </source>
</evidence>
<dbReference type="PATRIC" id="fig|479117.4.peg.92"/>
<dbReference type="GO" id="GO:0030267">
    <property type="term" value="F:glyoxylate reductase (NADPH) activity"/>
    <property type="evidence" value="ECO:0007669"/>
    <property type="project" value="UniProtKB-EC"/>
</dbReference>
<name>A0A150HCC9_9MICO</name>
<dbReference type="GO" id="GO:0005829">
    <property type="term" value="C:cytosol"/>
    <property type="evidence" value="ECO:0007669"/>
    <property type="project" value="TreeGrafter"/>
</dbReference>
<evidence type="ECO:0000313" key="5">
    <source>
        <dbReference type="Proteomes" id="UP000243589"/>
    </source>
</evidence>
<dbReference type="RefSeq" id="WP_062019366.1">
    <property type="nucleotide sequence ID" value="NZ_LQQC01000002.1"/>
</dbReference>
<keyword evidence="4" id="KW-0670">Pyruvate</keyword>
<dbReference type="SUPFAM" id="SSF52283">
    <property type="entry name" value="Formate/glycerate dehydrogenase catalytic domain-like"/>
    <property type="match status" value="1"/>
</dbReference>
<reference evidence="4 5" key="1">
    <citation type="submission" date="2016-01" db="EMBL/GenBank/DDBJ databases">
        <title>Use of Whole Genome Sequencing to ascertain that Brevibacterium massiliense (Roux, Raoult 2009) is a later heterotypic synonym of Brevibacterium ravenspurgense (Mages 2008).</title>
        <authorList>
            <person name="Bernier A.-M."/>
            <person name="Burdz T."/>
            <person name="Huynh C."/>
            <person name="Pachecho A.L."/>
            <person name="Wiebe D."/>
            <person name="Bonner C."/>
            <person name="Bernard K."/>
        </authorList>
    </citation>
    <scope>NUCLEOTIDE SEQUENCE [LARGE SCALE GENOMIC DNA]</scope>
    <source>
        <strain evidence="4 5">CCUG56047</strain>
    </source>
</reference>
<dbReference type="PANTHER" id="PTHR10996:SF178">
    <property type="entry name" value="2-HYDROXYACID DEHYDROGENASE YGL185C-RELATED"/>
    <property type="match status" value="1"/>
</dbReference>
<evidence type="ECO:0000256" key="2">
    <source>
        <dbReference type="ARBA" id="ARBA00023027"/>
    </source>
</evidence>
<gene>
    <name evidence="4" type="primary">ghrA</name>
    <name evidence="4" type="ORF">Bravens_00094</name>
</gene>
<dbReference type="EMBL" id="LQQC01000002">
    <property type="protein sequence ID" value="KXZ59624.1"/>
    <property type="molecule type" value="Genomic_DNA"/>
</dbReference>
<dbReference type="GO" id="GO:0051287">
    <property type="term" value="F:NAD binding"/>
    <property type="evidence" value="ECO:0007669"/>
    <property type="project" value="InterPro"/>
</dbReference>
<dbReference type="SUPFAM" id="SSF51735">
    <property type="entry name" value="NAD(P)-binding Rossmann-fold domains"/>
    <property type="match status" value="1"/>
</dbReference>
<evidence type="ECO:0000259" key="3">
    <source>
        <dbReference type="Pfam" id="PF02826"/>
    </source>
</evidence>
<dbReference type="GO" id="GO:0016618">
    <property type="term" value="F:hydroxypyruvate reductase [NAD(P)H] activity"/>
    <property type="evidence" value="ECO:0007669"/>
    <property type="project" value="TreeGrafter"/>
</dbReference>
<keyword evidence="5" id="KW-1185">Reference proteome</keyword>
<dbReference type="PANTHER" id="PTHR10996">
    <property type="entry name" value="2-HYDROXYACID DEHYDROGENASE-RELATED"/>
    <property type="match status" value="1"/>
</dbReference>
<evidence type="ECO:0000256" key="1">
    <source>
        <dbReference type="ARBA" id="ARBA00023002"/>
    </source>
</evidence>
<organism evidence="4 5">
    <name type="scientific">Brevibacterium ravenspurgense</name>
    <dbReference type="NCBI Taxonomy" id="479117"/>
    <lineage>
        <taxon>Bacteria</taxon>
        <taxon>Bacillati</taxon>
        <taxon>Actinomycetota</taxon>
        <taxon>Actinomycetes</taxon>
        <taxon>Micrococcales</taxon>
        <taxon>Brevibacteriaceae</taxon>
        <taxon>Brevibacterium</taxon>
    </lineage>
</organism>
<dbReference type="InterPro" id="IPR050223">
    <property type="entry name" value="D-isomer_2-hydroxyacid_DH"/>
</dbReference>
<dbReference type="InterPro" id="IPR006140">
    <property type="entry name" value="D-isomer_DH_NAD-bd"/>
</dbReference>
<comment type="caution">
    <text evidence="4">The sequence shown here is derived from an EMBL/GenBank/DDBJ whole genome shotgun (WGS) entry which is preliminary data.</text>
</comment>
<protein>
    <submittedName>
        <fullName evidence="4">Glyoxylate/hydroxypyruvate reductase A</fullName>
        <ecNumber evidence="4">1.1.1.79</ecNumber>
    </submittedName>
</protein>
<feature type="domain" description="D-isomer specific 2-hydroxyacid dehydrogenase NAD-binding" evidence="3">
    <location>
        <begin position="108"/>
        <end position="279"/>
    </location>
</feature>
<dbReference type="InterPro" id="IPR036291">
    <property type="entry name" value="NAD(P)-bd_dom_sf"/>
</dbReference>